<dbReference type="Proteomes" id="UP000030185">
    <property type="component" value="Unassembled WGS sequence"/>
</dbReference>
<dbReference type="AlphaFoldDB" id="A0A098LDM0"/>
<name>A0A098LDM0_9BACT</name>
<gene>
    <name evidence="2" type="ORF">MYP_1767</name>
</gene>
<organism evidence="2 3">
    <name type="scientific">Sporocytophaga myxococcoides</name>
    <dbReference type="NCBI Taxonomy" id="153721"/>
    <lineage>
        <taxon>Bacteria</taxon>
        <taxon>Pseudomonadati</taxon>
        <taxon>Bacteroidota</taxon>
        <taxon>Cytophagia</taxon>
        <taxon>Cytophagales</taxon>
        <taxon>Cytophagaceae</taxon>
        <taxon>Sporocytophaga</taxon>
    </lineage>
</organism>
<keyword evidence="1" id="KW-0812">Transmembrane</keyword>
<evidence type="ECO:0000313" key="2">
    <source>
        <dbReference type="EMBL" id="GAL84539.1"/>
    </source>
</evidence>
<keyword evidence="1" id="KW-1133">Transmembrane helix</keyword>
<protein>
    <submittedName>
        <fullName evidence="2">Uncharacterized protein</fullName>
    </submittedName>
</protein>
<evidence type="ECO:0000256" key="1">
    <source>
        <dbReference type="SAM" id="Phobius"/>
    </source>
</evidence>
<keyword evidence="1" id="KW-0472">Membrane</keyword>
<reference evidence="2 3" key="1">
    <citation type="submission" date="2014-09" db="EMBL/GenBank/DDBJ databases">
        <title>Sporocytophaga myxococcoides PG-01 genome sequencing.</title>
        <authorList>
            <person name="Liu L."/>
            <person name="Gao P.J."/>
            <person name="Chen G.J."/>
            <person name="Wang L.S."/>
        </authorList>
    </citation>
    <scope>NUCLEOTIDE SEQUENCE [LARGE SCALE GENOMIC DNA]</scope>
    <source>
        <strain evidence="2 3">PG-01</strain>
    </source>
</reference>
<proteinExistence type="predicted"/>
<comment type="caution">
    <text evidence="2">The sequence shown here is derived from an EMBL/GenBank/DDBJ whole genome shotgun (WGS) entry which is preliminary data.</text>
</comment>
<evidence type="ECO:0000313" key="3">
    <source>
        <dbReference type="Proteomes" id="UP000030185"/>
    </source>
</evidence>
<keyword evidence="3" id="KW-1185">Reference proteome</keyword>
<dbReference type="EMBL" id="BBLT01000003">
    <property type="protein sequence ID" value="GAL84539.1"/>
    <property type="molecule type" value="Genomic_DNA"/>
</dbReference>
<feature type="transmembrane region" description="Helical" evidence="1">
    <location>
        <begin position="26"/>
        <end position="47"/>
    </location>
</feature>
<sequence length="50" mass="5895">MENNNRRRGRLRPSSSCFFKNKSTNLLVHAFVKRNFLISFLVLVFLVPQV</sequence>
<accession>A0A098LDM0</accession>